<organism evidence="1 2">
    <name type="scientific">Nelumbo nucifera</name>
    <name type="common">Sacred lotus</name>
    <dbReference type="NCBI Taxonomy" id="4432"/>
    <lineage>
        <taxon>Eukaryota</taxon>
        <taxon>Viridiplantae</taxon>
        <taxon>Streptophyta</taxon>
        <taxon>Embryophyta</taxon>
        <taxon>Tracheophyta</taxon>
        <taxon>Spermatophyta</taxon>
        <taxon>Magnoliopsida</taxon>
        <taxon>Proteales</taxon>
        <taxon>Nelumbonaceae</taxon>
        <taxon>Nelumbo</taxon>
    </lineage>
</organism>
<dbReference type="Proteomes" id="UP000607653">
    <property type="component" value="Unassembled WGS sequence"/>
</dbReference>
<reference evidence="1 2" key="1">
    <citation type="journal article" date="2020" name="Mol. Biol. Evol.">
        <title>Distinct Expression and Methylation Patterns for Genes with Different Fates following a Single Whole-Genome Duplication in Flowering Plants.</title>
        <authorList>
            <person name="Shi T."/>
            <person name="Rahmani R.S."/>
            <person name="Gugger P.F."/>
            <person name="Wang M."/>
            <person name="Li H."/>
            <person name="Zhang Y."/>
            <person name="Li Z."/>
            <person name="Wang Q."/>
            <person name="Van de Peer Y."/>
            <person name="Marchal K."/>
            <person name="Chen J."/>
        </authorList>
    </citation>
    <scope>NUCLEOTIDE SEQUENCE [LARGE SCALE GENOMIC DNA]</scope>
    <source>
        <tissue evidence="1">Leaf</tissue>
    </source>
</reference>
<gene>
    <name evidence="1" type="ORF">HUJ06_013458</name>
</gene>
<comment type="caution">
    <text evidence="1">The sequence shown here is derived from an EMBL/GenBank/DDBJ whole genome shotgun (WGS) entry which is preliminary data.</text>
</comment>
<sequence length="70" mass="8172">MNQQKLKSKNNNKEESCKKMNTRIEFICTPLFAFSNTRDSFTSSLLYSLLLKLCTSGDWRTLRSEEETQS</sequence>
<proteinExistence type="predicted"/>
<dbReference type="AlphaFoldDB" id="A0A822Z6Q5"/>
<evidence type="ECO:0000313" key="2">
    <source>
        <dbReference type="Proteomes" id="UP000607653"/>
    </source>
</evidence>
<protein>
    <submittedName>
        <fullName evidence="1">Uncharacterized protein</fullName>
    </submittedName>
</protein>
<accession>A0A822Z6Q5</accession>
<name>A0A822Z6Q5_NELNU</name>
<evidence type="ECO:0000313" key="1">
    <source>
        <dbReference type="EMBL" id="DAD39135.1"/>
    </source>
</evidence>
<dbReference type="EMBL" id="DUZY01000005">
    <property type="protein sequence ID" value="DAD39135.1"/>
    <property type="molecule type" value="Genomic_DNA"/>
</dbReference>
<keyword evidence="2" id="KW-1185">Reference proteome</keyword>